<feature type="domain" description="Bacterial transcriptional activator" evidence="1">
    <location>
        <begin position="810"/>
        <end position="952"/>
    </location>
</feature>
<dbReference type="AlphaFoldDB" id="A0A4R4EBJ8"/>
<dbReference type="InterPro" id="IPR005158">
    <property type="entry name" value="BTAD"/>
</dbReference>
<dbReference type="InterPro" id="IPR036388">
    <property type="entry name" value="WH-like_DNA-bd_sf"/>
</dbReference>
<comment type="caution">
    <text evidence="2">The sequence shown here is derived from an EMBL/GenBank/DDBJ whole genome shotgun (WGS) entry which is preliminary data.</text>
</comment>
<name>A0A4R4EBJ8_9BACL</name>
<dbReference type="PANTHER" id="PTHR35807:SF2">
    <property type="entry name" value="TRANSCRIPTIONAL ACTIVATOR DOMAIN"/>
    <property type="match status" value="1"/>
</dbReference>
<dbReference type="Gene3D" id="1.25.40.10">
    <property type="entry name" value="Tetratricopeptide repeat domain"/>
    <property type="match status" value="3"/>
</dbReference>
<gene>
    <name evidence="2" type="ORF">E0485_11795</name>
</gene>
<protein>
    <recommendedName>
        <fullName evidence="1">Bacterial transcriptional activator domain-containing protein</fullName>
    </recommendedName>
</protein>
<keyword evidence="3" id="KW-1185">Reference proteome</keyword>
<dbReference type="PANTHER" id="PTHR35807">
    <property type="entry name" value="TRANSCRIPTIONAL REGULATOR REDD-RELATED"/>
    <property type="match status" value="1"/>
</dbReference>
<evidence type="ECO:0000313" key="2">
    <source>
        <dbReference type="EMBL" id="TCZ77266.1"/>
    </source>
</evidence>
<evidence type="ECO:0000313" key="3">
    <source>
        <dbReference type="Proteomes" id="UP000295418"/>
    </source>
</evidence>
<sequence>MNAIANIDQEFVLIIDDYHVIEHSTEIDSFMQHLLRHLPSHCHLILSSRTFPKWDMLRGMKLKHDVLEIGEADLALTEEEIDVLFADYYEYSLPSDGAHQIYMRTEGWVIAIQLIWQRLLLSGGELDSVLAENTETMDELFRFLALEVFHKQSDDVRQFMLQTSILEEMTGELCDFIFARTNSQELLDYISTNHLFLLPIGDRQYRYHALFRDFLLGELKRKPKIHVELHQAAAHYFERMGKNDQAIHHLGIINDDYGVAKILQSHGRTMINHGQLESLLQRTQRISEILRNQFLMLWVYEGEIYRYRCMFDKSFSCYAKAELLASRANDVYIHSLALEGQARIYLDTIQPDKAEVLLKQAIELLEADLHADQNHLLRLYGLMAENLINSGRAAEAEEWYARCQELNGDFQDEFLEARLHLRTGRLMQAKKLLDVTREREALTNNQYLARFHRETDILLSLVELMLGNPERAKQLAESGMMQGIRQKAPFVEACGWMRMGHAAQMMPKYEFAIASDCYTTALDIMDQLDVPRGKAEPLMGLCLLYGREGMHELSMQYGNAALAETEKVNDEWLSSLIRLSMGVTTYSADRYAEASSIFMECHNRFMQCGDSYGVTVSLLWQAIIAYRQQQEALFLGFMDRFLRMMQAGEYDFLLNHRTLVGPVDTRQLLPLLIEAQRLEIQPHYVSYLLSKLGLEHMTYHPGYTLRIQTLGQFKVWLGDKELGGKDWQRDKAKEMFQLLLINRRRLVPKDEIIGLLFDSSDDKVANRDFKVALNALHTALEPARLARSNPFFIQRHGSSYGINLAAGLELDLVDFESLIKAGLEEQNAERALRYLDKGLSLYTGDFLPDRRFDDWCIEERERLQVLFLRGGERIAKLCVASKTYDTAIHWCERMLEKDPCWEEAYRLLIQCHYELGNRNQAIKWYQRCCRTITAELGIEPMKATTELYKQMMQSDVTHL</sequence>
<dbReference type="EMBL" id="SKFG01000010">
    <property type="protein sequence ID" value="TCZ77266.1"/>
    <property type="molecule type" value="Genomic_DNA"/>
</dbReference>
<dbReference type="InterPro" id="IPR059106">
    <property type="entry name" value="WHD_MalT"/>
</dbReference>
<evidence type="ECO:0000259" key="1">
    <source>
        <dbReference type="SMART" id="SM01043"/>
    </source>
</evidence>
<organism evidence="2 3">
    <name type="scientific">Paenibacillus albiflavus</name>
    <dbReference type="NCBI Taxonomy" id="2545760"/>
    <lineage>
        <taxon>Bacteria</taxon>
        <taxon>Bacillati</taxon>
        <taxon>Bacillota</taxon>
        <taxon>Bacilli</taxon>
        <taxon>Bacillales</taxon>
        <taxon>Paenibacillaceae</taxon>
        <taxon>Paenibacillus</taxon>
    </lineage>
</organism>
<reference evidence="2 3" key="1">
    <citation type="submission" date="2019-03" db="EMBL/GenBank/DDBJ databases">
        <authorList>
            <person name="Kim M.K.M."/>
        </authorList>
    </citation>
    <scope>NUCLEOTIDE SEQUENCE [LARGE SCALE GENOMIC DNA]</scope>
    <source>
        <strain evidence="2 3">18JY21-1</strain>
    </source>
</reference>
<accession>A0A4R4EBJ8</accession>
<dbReference type="Pfam" id="PF03704">
    <property type="entry name" value="BTAD"/>
    <property type="match status" value="1"/>
</dbReference>
<dbReference type="SMART" id="SM01043">
    <property type="entry name" value="BTAD"/>
    <property type="match status" value="1"/>
</dbReference>
<dbReference type="Proteomes" id="UP000295418">
    <property type="component" value="Unassembled WGS sequence"/>
</dbReference>
<dbReference type="InterPro" id="IPR051677">
    <property type="entry name" value="AfsR-DnrI-RedD_regulator"/>
</dbReference>
<dbReference type="Gene3D" id="1.10.10.10">
    <property type="entry name" value="Winged helix-like DNA-binding domain superfamily/Winged helix DNA-binding domain"/>
    <property type="match status" value="1"/>
</dbReference>
<dbReference type="SUPFAM" id="SSF48452">
    <property type="entry name" value="TPR-like"/>
    <property type="match status" value="3"/>
</dbReference>
<dbReference type="InterPro" id="IPR011990">
    <property type="entry name" value="TPR-like_helical_dom_sf"/>
</dbReference>
<proteinExistence type="predicted"/>
<dbReference type="Pfam" id="PF25873">
    <property type="entry name" value="WHD_MalT"/>
    <property type="match status" value="1"/>
</dbReference>
<dbReference type="InterPro" id="IPR019734">
    <property type="entry name" value="TPR_rpt"/>
</dbReference>
<dbReference type="SMART" id="SM00028">
    <property type="entry name" value="TPR"/>
    <property type="match status" value="5"/>
</dbReference>
<dbReference type="OrthoDB" id="1137593at2"/>